<dbReference type="Proteomes" id="UP001204439">
    <property type="component" value="Unassembled WGS sequence"/>
</dbReference>
<reference evidence="1 2" key="1">
    <citation type="submission" date="2023-11" db="EMBL/GenBank/DDBJ databases">
        <title>First isolation, identification, and characterization of non-pathogenic Epilithonimonas ginsengisoli isolated from diseased farmed rainbow trout (Oncorhynchus mykiss) in Chile.</title>
        <authorList>
            <person name="Miranda C.D."/>
            <person name="Irgang R."/>
            <person name="Concha C."/>
            <person name="Rojas R."/>
            <person name="Avendano R."/>
        </authorList>
    </citation>
    <scope>NUCLEOTIDE SEQUENCE [LARGE SCALE GENOMIC DNA]</scope>
    <source>
        <strain evidence="1 2">FP99</strain>
    </source>
</reference>
<dbReference type="EMBL" id="JAMXLT020000010">
    <property type="protein sequence ID" value="MDW8548674.1"/>
    <property type="molecule type" value="Genomic_DNA"/>
</dbReference>
<protein>
    <submittedName>
        <fullName evidence="1">Uncharacterized protein</fullName>
    </submittedName>
</protein>
<organism evidence="1 2">
    <name type="scientific">Epilithonimonas ginsengisoli</name>
    <dbReference type="NCBI Taxonomy" id="1245592"/>
    <lineage>
        <taxon>Bacteria</taxon>
        <taxon>Pseudomonadati</taxon>
        <taxon>Bacteroidota</taxon>
        <taxon>Flavobacteriia</taxon>
        <taxon>Flavobacteriales</taxon>
        <taxon>Weeksellaceae</taxon>
        <taxon>Chryseobacterium group</taxon>
        <taxon>Epilithonimonas</taxon>
    </lineage>
</organism>
<proteinExistence type="predicted"/>
<keyword evidence="2" id="KW-1185">Reference proteome</keyword>
<sequence>MSYDIQLYRTETKDREKNAGDENFFDHEDNLEPFTEEQYNYLKDRILKYDYILKEEKNRDLRFAHPEYNIFALLTDGGLYFTSGFDQDSIFEAGMTASELTDTDEFAKYDPQNNGWEEF</sequence>
<evidence type="ECO:0000313" key="2">
    <source>
        <dbReference type="Proteomes" id="UP001204439"/>
    </source>
</evidence>
<gene>
    <name evidence="1" type="ORF">NG800_007115</name>
</gene>
<name>A0ABU4JG66_9FLAO</name>
<accession>A0ABU4JG66</accession>
<comment type="caution">
    <text evidence="1">The sequence shown here is derived from an EMBL/GenBank/DDBJ whole genome shotgun (WGS) entry which is preliminary data.</text>
</comment>
<dbReference type="RefSeq" id="WP_063969049.1">
    <property type="nucleotide sequence ID" value="NZ_JAMXLT020000010.1"/>
</dbReference>
<evidence type="ECO:0000313" key="1">
    <source>
        <dbReference type="EMBL" id="MDW8548674.1"/>
    </source>
</evidence>